<dbReference type="AlphaFoldDB" id="A0A4P9ZJG8"/>
<evidence type="ECO:0000313" key="3">
    <source>
        <dbReference type="Proteomes" id="UP000268162"/>
    </source>
</evidence>
<accession>A0A4P9ZJG8</accession>
<proteinExistence type="predicted"/>
<dbReference type="EMBL" id="ML003988">
    <property type="protein sequence ID" value="RKP33357.1"/>
    <property type="molecule type" value="Genomic_DNA"/>
</dbReference>
<sequence>MYNPRNHSLSRCLNSQLIPIVAIFMIIGALAEKEKFELLIRQPSAPGYVSIKCSTDTNGNMKTSVSYLTLRSALPVEPSFPESAFEDAARVTSIPMAASLLEDSLVMDQSN</sequence>
<keyword evidence="3" id="KW-1185">Reference proteome</keyword>
<gene>
    <name evidence="2" type="ORF">BJ085DRAFT_32272</name>
</gene>
<feature type="transmembrane region" description="Helical" evidence="1">
    <location>
        <begin position="12"/>
        <end position="31"/>
    </location>
</feature>
<reference evidence="3" key="1">
    <citation type="journal article" date="2018" name="Nat. Microbiol.">
        <title>Leveraging single-cell genomics to expand the fungal tree of life.</title>
        <authorList>
            <person name="Ahrendt S.R."/>
            <person name="Quandt C.A."/>
            <person name="Ciobanu D."/>
            <person name="Clum A."/>
            <person name="Salamov A."/>
            <person name="Andreopoulos B."/>
            <person name="Cheng J.F."/>
            <person name="Woyke T."/>
            <person name="Pelin A."/>
            <person name="Henrissat B."/>
            <person name="Reynolds N.K."/>
            <person name="Benny G.L."/>
            <person name="Smith M.E."/>
            <person name="James T.Y."/>
            <person name="Grigoriev I.V."/>
        </authorList>
    </citation>
    <scope>NUCLEOTIDE SEQUENCE [LARGE SCALE GENOMIC DNA]</scope>
    <source>
        <strain evidence="3">RSA 468</strain>
    </source>
</reference>
<keyword evidence="1" id="KW-0812">Transmembrane</keyword>
<evidence type="ECO:0000313" key="2">
    <source>
        <dbReference type="EMBL" id="RKP33357.1"/>
    </source>
</evidence>
<name>A0A4P9ZJG8_9FUNG</name>
<dbReference type="Proteomes" id="UP000268162">
    <property type="component" value="Unassembled WGS sequence"/>
</dbReference>
<keyword evidence="1" id="KW-0472">Membrane</keyword>
<keyword evidence="1" id="KW-1133">Transmembrane helix</keyword>
<evidence type="ECO:0000256" key="1">
    <source>
        <dbReference type="SAM" id="Phobius"/>
    </source>
</evidence>
<protein>
    <submittedName>
        <fullName evidence="2">Uncharacterized protein</fullName>
    </submittedName>
</protein>
<organism evidence="2 3">
    <name type="scientific">Dimargaris cristalligena</name>
    <dbReference type="NCBI Taxonomy" id="215637"/>
    <lineage>
        <taxon>Eukaryota</taxon>
        <taxon>Fungi</taxon>
        <taxon>Fungi incertae sedis</taxon>
        <taxon>Zoopagomycota</taxon>
        <taxon>Kickxellomycotina</taxon>
        <taxon>Dimargaritomycetes</taxon>
        <taxon>Dimargaritales</taxon>
        <taxon>Dimargaritaceae</taxon>
        <taxon>Dimargaris</taxon>
    </lineage>
</organism>